<evidence type="ECO:0000256" key="4">
    <source>
        <dbReference type="ARBA" id="ARBA00022631"/>
    </source>
</evidence>
<dbReference type="NCBIfam" id="TIGR03180">
    <property type="entry name" value="UraD_2"/>
    <property type="match status" value="1"/>
</dbReference>
<evidence type="ECO:0000256" key="1">
    <source>
        <dbReference type="ARBA" id="ARBA00001163"/>
    </source>
</evidence>
<gene>
    <name evidence="8" type="ORF">METZ01_LOCUS119312</name>
</gene>
<dbReference type="InterPro" id="IPR036778">
    <property type="entry name" value="OHCU_decarboxylase_sf"/>
</dbReference>
<proteinExistence type="predicted"/>
<keyword evidence="6" id="KW-0456">Lyase</keyword>
<evidence type="ECO:0000313" key="8">
    <source>
        <dbReference type="EMBL" id="SVA66458.1"/>
    </source>
</evidence>
<feature type="domain" description="Oxo-4-hydroxy-4-carboxy-5-ureidoimidazoline decarboxylase" evidence="7">
    <location>
        <begin position="4"/>
        <end position="133"/>
    </location>
</feature>
<protein>
    <recommendedName>
        <fullName evidence="3">2-oxo-4-hydroxy-4-carboxy-5-ureidoimidazoline decarboxylase</fullName>
        <ecNumber evidence="3">4.1.1.97</ecNumber>
    </recommendedName>
</protein>
<dbReference type="EC" id="4.1.1.97" evidence="3"/>
<organism evidence="8">
    <name type="scientific">marine metagenome</name>
    <dbReference type="NCBI Taxonomy" id="408172"/>
    <lineage>
        <taxon>unclassified sequences</taxon>
        <taxon>metagenomes</taxon>
        <taxon>ecological metagenomes</taxon>
    </lineage>
</organism>
<dbReference type="SUPFAM" id="SSF158694">
    <property type="entry name" value="UraD-Like"/>
    <property type="match status" value="1"/>
</dbReference>
<dbReference type="GO" id="GO:0005777">
    <property type="term" value="C:peroxisome"/>
    <property type="evidence" value="ECO:0007669"/>
    <property type="project" value="TreeGrafter"/>
</dbReference>
<dbReference type="PANTHER" id="PTHR43466:SF1">
    <property type="entry name" value="2-OXO-4-HYDROXY-4-CARBOXY-5-UREIDOIMIDAZOLINE DECARBOXYLASE-RELATED"/>
    <property type="match status" value="1"/>
</dbReference>
<name>A0A381XP38_9ZZZZ</name>
<evidence type="ECO:0000256" key="6">
    <source>
        <dbReference type="ARBA" id="ARBA00023239"/>
    </source>
</evidence>
<dbReference type="EMBL" id="UINC01015856">
    <property type="protein sequence ID" value="SVA66458.1"/>
    <property type="molecule type" value="Genomic_DNA"/>
</dbReference>
<evidence type="ECO:0000256" key="2">
    <source>
        <dbReference type="ARBA" id="ARBA00004754"/>
    </source>
</evidence>
<dbReference type="Gene3D" id="1.10.3330.10">
    <property type="entry name" value="Oxo-4-hydroxy-4-carboxy-5-ureidoimidazoline decarboxylase"/>
    <property type="match status" value="1"/>
</dbReference>
<dbReference type="InterPro" id="IPR018020">
    <property type="entry name" value="OHCU_decarboxylase"/>
</dbReference>
<evidence type="ECO:0000256" key="5">
    <source>
        <dbReference type="ARBA" id="ARBA00022793"/>
    </source>
</evidence>
<dbReference type="AlphaFoldDB" id="A0A381XP38"/>
<accession>A0A381XP38</accession>
<dbReference type="GO" id="GO:0006144">
    <property type="term" value="P:purine nucleobase metabolic process"/>
    <property type="evidence" value="ECO:0007669"/>
    <property type="project" value="UniProtKB-KW"/>
</dbReference>
<comment type="pathway">
    <text evidence="2">Purine metabolism; urate degradation; (S)-allantoin from urate: step 3/3.</text>
</comment>
<dbReference type="GO" id="GO:0019628">
    <property type="term" value="P:urate catabolic process"/>
    <property type="evidence" value="ECO:0007669"/>
    <property type="project" value="TreeGrafter"/>
</dbReference>
<evidence type="ECO:0000259" key="7">
    <source>
        <dbReference type="Pfam" id="PF09349"/>
    </source>
</evidence>
<keyword evidence="5" id="KW-0210">Decarboxylase</keyword>
<evidence type="ECO:0000256" key="3">
    <source>
        <dbReference type="ARBA" id="ARBA00012257"/>
    </source>
</evidence>
<dbReference type="GO" id="GO:0051997">
    <property type="term" value="F:2-oxo-4-hydroxy-4-carboxy-5-ureidoimidazoline decarboxylase activity"/>
    <property type="evidence" value="ECO:0007669"/>
    <property type="project" value="UniProtKB-EC"/>
</dbReference>
<dbReference type="Pfam" id="PF09349">
    <property type="entry name" value="OHCU_decarbox"/>
    <property type="match status" value="1"/>
</dbReference>
<keyword evidence="4" id="KW-0659">Purine metabolism</keyword>
<comment type="catalytic activity">
    <reaction evidence="1">
        <text>5-hydroxy-2-oxo-4-ureido-2,5-dihydro-1H-imidazole-5-carboxylate + H(+) = (S)-allantoin + CO2</text>
        <dbReference type="Rhea" id="RHEA:26301"/>
        <dbReference type="ChEBI" id="CHEBI:15378"/>
        <dbReference type="ChEBI" id="CHEBI:15678"/>
        <dbReference type="ChEBI" id="CHEBI:16526"/>
        <dbReference type="ChEBI" id="CHEBI:58639"/>
        <dbReference type="EC" id="4.1.1.97"/>
    </reaction>
</comment>
<dbReference type="NCBIfam" id="NF010372">
    <property type="entry name" value="PRK13798.1"/>
    <property type="match status" value="1"/>
</dbReference>
<sequence>MESNRPFNSTDNLFQKAESIWFSLSTDDWLEAFTHHPKIGNMDSLRKKFQNTKSLSKNEQSGVNDASENTLINLAESNQLYEDKFGFIFIVCATGKSSKEMLALIKTRLENNSETEMKSAAIEQNKITQIRLQKILL</sequence>
<reference evidence="8" key="1">
    <citation type="submission" date="2018-05" db="EMBL/GenBank/DDBJ databases">
        <authorList>
            <person name="Lanie J.A."/>
            <person name="Ng W.-L."/>
            <person name="Kazmierczak K.M."/>
            <person name="Andrzejewski T.M."/>
            <person name="Davidsen T.M."/>
            <person name="Wayne K.J."/>
            <person name="Tettelin H."/>
            <person name="Glass J.I."/>
            <person name="Rusch D."/>
            <person name="Podicherti R."/>
            <person name="Tsui H.-C.T."/>
            <person name="Winkler M.E."/>
        </authorList>
    </citation>
    <scope>NUCLEOTIDE SEQUENCE</scope>
</reference>
<dbReference type="PANTHER" id="PTHR43466">
    <property type="entry name" value="2-OXO-4-HYDROXY-4-CARBOXY-5-UREIDOIMIDAZOLINE DECARBOXYLASE-RELATED"/>
    <property type="match status" value="1"/>
</dbReference>
<dbReference type="InterPro" id="IPR017595">
    <property type="entry name" value="OHCU_decarboxylase-2"/>
</dbReference>